<accession>A0A3P6FBC6</accession>
<evidence type="ECO:0000313" key="1">
    <source>
        <dbReference type="EMBL" id="VDD55067.1"/>
    </source>
</evidence>
<organism evidence="1">
    <name type="scientific">Brassica oleracea</name>
    <name type="common">Wild cabbage</name>
    <dbReference type="NCBI Taxonomy" id="3712"/>
    <lineage>
        <taxon>Eukaryota</taxon>
        <taxon>Viridiplantae</taxon>
        <taxon>Streptophyta</taxon>
        <taxon>Embryophyta</taxon>
        <taxon>Tracheophyta</taxon>
        <taxon>Spermatophyta</taxon>
        <taxon>Magnoliopsida</taxon>
        <taxon>eudicotyledons</taxon>
        <taxon>Gunneridae</taxon>
        <taxon>Pentapetalae</taxon>
        <taxon>rosids</taxon>
        <taxon>malvids</taxon>
        <taxon>Brassicales</taxon>
        <taxon>Brassicaceae</taxon>
        <taxon>Brassiceae</taxon>
        <taxon>Brassica</taxon>
    </lineage>
</organism>
<reference evidence="1" key="1">
    <citation type="submission" date="2018-11" db="EMBL/GenBank/DDBJ databases">
        <authorList>
            <consortium name="Genoscope - CEA"/>
            <person name="William W."/>
        </authorList>
    </citation>
    <scope>NUCLEOTIDE SEQUENCE</scope>
</reference>
<gene>
    <name evidence="1" type="ORF">BOLC8T48296H</name>
</gene>
<dbReference type="EMBL" id="LR031879">
    <property type="protein sequence ID" value="VDD55067.1"/>
    <property type="molecule type" value="Genomic_DNA"/>
</dbReference>
<protein>
    <submittedName>
        <fullName evidence="1">Uncharacterized protein</fullName>
    </submittedName>
</protein>
<name>A0A3P6FBC6_BRAOL</name>
<dbReference type="AlphaFoldDB" id="A0A3P6FBC6"/>
<sequence length="71" mass="8259">MDFQHHCQFIILLNVERFSKMFPLMLLFRTPRLTISASEDLASSLLHMLLGKFSLSKVQTLRTLRDDSSCE</sequence>
<proteinExistence type="predicted"/>